<evidence type="ECO:0000313" key="9">
    <source>
        <dbReference type="EMBL" id="HIS67016.1"/>
    </source>
</evidence>
<evidence type="ECO:0000256" key="4">
    <source>
        <dbReference type="ARBA" id="ARBA00022801"/>
    </source>
</evidence>
<dbReference type="Pfam" id="PF01427">
    <property type="entry name" value="Peptidase_M15"/>
    <property type="match status" value="1"/>
</dbReference>
<dbReference type="GO" id="GO:0071555">
    <property type="term" value="P:cell wall organization"/>
    <property type="evidence" value="ECO:0007669"/>
    <property type="project" value="UniProtKB-KW"/>
</dbReference>
<protein>
    <recommendedName>
        <fullName evidence="11">D-alanyl-D-alanine dipeptidase</fullName>
    </recommendedName>
</protein>
<dbReference type="AlphaFoldDB" id="A0A9D1FEG2"/>
<reference evidence="9" key="1">
    <citation type="submission" date="2020-10" db="EMBL/GenBank/DDBJ databases">
        <authorList>
            <person name="Gilroy R."/>
        </authorList>
    </citation>
    <scope>NUCLEOTIDE SEQUENCE</scope>
    <source>
        <strain evidence="9">ChiHjej10B9-9673</strain>
    </source>
</reference>
<dbReference type="PANTHER" id="PTHR43126">
    <property type="entry name" value="D-ALANYL-D-ALANINE DIPEPTIDASE"/>
    <property type="match status" value="1"/>
</dbReference>
<dbReference type="Proteomes" id="UP000824001">
    <property type="component" value="Unassembled WGS sequence"/>
</dbReference>
<evidence type="ECO:0000256" key="1">
    <source>
        <dbReference type="ARBA" id="ARBA00001362"/>
    </source>
</evidence>
<organism evidence="9 10">
    <name type="scientific">Candidatus Scatomorpha merdipullorum</name>
    <dbReference type="NCBI Taxonomy" id="2840927"/>
    <lineage>
        <taxon>Bacteria</taxon>
        <taxon>Bacillati</taxon>
        <taxon>Bacillota</taxon>
        <taxon>Clostridia</taxon>
        <taxon>Eubacteriales</taxon>
        <taxon>Candidatus Scatomorpha</taxon>
    </lineage>
</organism>
<evidence type="ECO:0008006" key="11">
    <source>
        <dbReference type="Google" id="ProtNLM"/>
    </source>
</evidence>
<dbReference type="SUPFAM" id="SSF69360">
    <property type="entry name" value="Cell wall binding repeat"/>
    <property type="match status" value="1"/>
</dbReference>
<keyword evidence="4" id="KW-0378">Hydrolase</keyword>
<dbReference type="EMBL" id="DVJK01000156">
    <property type="protein sequence ID" value="HIS67016.1"/>
    <property type="molecule type" value="Genomic_DNA"/>
</dbReference>
<evidence type="ECO:0000256" key="6">
    <source>
        <dbReference type="ARBA" id="ARBA00022997"/>
    </source>
</evidence>
<evidence type="ECO:0000256" key="8">
    <source>
        <dbReference type="ARBA" id="ARBA00023316"/>
    </source>
</evidence>
<dbReference type="Gene3D" id="2.10.270.10">
    <property type="entry name" value="Cholin Binding"/>
    <property type="match status" value="1"/>
</dbReference>
<keyword evidence="6" id="KW-0224">Dipeptidase</keyword>
<keyword evidence="7" id="KW-0482">Metalloprotease</keyword>
<keyword evidence="5" id="KW-0862">Zinc</keyword>
<evidence type="ECO:0000256" key="7">
    <source>
        <dbReference type="ARBA" id="ARBA00023049"/>
    </source>
</evidence>
<dbReference type="InterPro" id="IPR000755">
    <property type="entry name" value="A_A_dipeptidase"/>
</dbReference>
<keyword evidence="8" id="KW-0961">Cell wall biogenesis/degradation</keyword>
<dbReference type="SUPFAM" id="SSF55166">
    <property type="entry name" value="Hedgehog/DD-peptidase"/>
    <property type="match status" value="1"/>
</dbReference>
<accession>A0A9D1FEG2</accession>
<evidence type="ECO:0000256" key="3">
    <source>
        <dbReference type="ARBA" id="ARBA00022723"/>
    </source>
</evidence>
<dbReference type="Gene3D" id="2.30.30.40">
    <property type="entry name" value="SH3 Domains"/>
    <property type="match status" value="1"/>
</dbReference>
<dbReference type="GO" id="GO:0046872">
    <property type="term" value="F:metal ion binding"/>
    <property type="evidence" value="ECO:0007669"/>
    <property type="project" value="UniProtKB-KW"/>
</dbReference>
<reference evidence="9" key="2">
    <citation type="journal article" date="2021" name="PeerJ">
        <title>Extensive microbial diversity within the chicken gut microbiome revealed by metagenomics and culture.</title>
        <authorList>
            <person name="Gilroy R."/>
            <person name="Ravi A."/>
            <person name="Getino M."/>
            <person name="Pursley I."/>
            <person name="Horton D.L."/>
            <person name="Alikhan N.F."/>
            <person name="Baker D."/>
            <person name="Gharbi K."/>
            <person name="Hall N."/>
            <person name="Watson M."/>
            <person name="Adriaenssens E.M."/>
            <person name="Foster-Nyarko E."/>
            <person name="Jarju S."/>
            <person name="Secka A."/>
            <person name="Antonio M."/>
            <person name="Oren A."/>
            <person name="Chaudhuri R.R."/>
            <person name="La Ragione R."/>
            <person name="Hildebrand F."/>
            <person name="Pallen M.J."/>
        </authorList>
    </citation>
    <scope>NUCLEOTIDE SEQUENCE</scope>
    <source>
        <strain evidence="9">ChiHjej10B9-9673</strain>
    </source>
</reference>
<proteinExistence type="predicted"/>
<dbReference type="InterPro" id="IPR009045">
    <property type="entry name" value="Zn_M74/Hedgehog-like"/>
</dbReference>
<name>A0A9D1FEG2_9FIRM</name>
<dbReference type="GO" id="GO:0006508">
    <property type="term" value="P:proteolysis"/>
    <property type="evidence" value="ECO:0007669"/>
    <property type="project" value="UniProtKB-KW"/>
</dbReference>
<sequence length="665" mass="73282">MGKKAKITLICALAALPLLLIAAFLLFVLPYVNAASSMPEGASLAFFELAEGEYRVEWTEGVNATHYKLAIDGEEAAAGTLDTNSADVSGLAEGEHVFTVTPFGSWSLFGAEKLREGEPVSISVPLKSPDPPRAEWLPDEDAKTLSAEPEPLVGRSCELRLVNPDGTERALASSDGGALSVSFGGEGELEIPEYGSTYAFVLRGVVSGEGYKITGPAGEEYLLEREALLSGVSELTIEAPKTNDYVLRWTEAKGDYYLVQRLEGGEWLTMCRVECTDELEFETGTLKSCREYSFRVVGADEGDAEGVYVSESNELTETTERSPLYCTVWPLTAMAFYSEPDAGAERYADVPAATALCVLGEENGFFKVRYSGQYGYIDSNYCMINLPEYLGELLSYDITNSYASKYAVHGYEIPEVTGEVVYGYEHVQLADGQYLAPYLYPCCGKLYEAANAALAKGYRLKIYDSYRPNAATRDIYDKAALLADQPVPELDIYGEAPEELPELAEGEILTYRRLWEEGSYGLPNFLAQNGSMHNMGIALDLTLERVDGGEELEMQTEMHDLSIYSILSRNNEEAVLLDSIMKGAGFGGLTSEWWHFQDNETRQALSLNIYMWNGVSCAGWVADDTGWRYRSADGSLLSSTTREIDGASYTFDEQGYCEYFEEIEE</sequence>
<comment type="caution">
    <text evidence="9">The sequence shown here is derived from an EMBL/GenBank/DDBJ whole genome shotgun (WGS) entry which is preliminary data.</text>
</comment>
<dbReference type="Gene3D" id="3.30.1380.10">
    <property type="match status" value="1"/>
</dbReference>
<keyword evidence="3" id="KW-0479">Metal-binding</keyword>
<evidence type="ECO:0000256" key="2">
    <source>
        <dbReference type="ARBA" id="ARBA00022670"/>
    </source>
</evidence>
<evidence type="ECO:0000313" key="10">
    <source>
        <dbReference type="Proteomes" id="UP000824001"/>
    </source>
</evidence>
<evidence type="ECO:0000256" key="5">
    <source>
        <dbReference type="ARBA" id="ARBA00022833"/>
    </source>
</evidence>
<dbReference type="GO" id="GO:0160237">
    <property type="term" value="F:D-Ala-D-Ala dipeptidase activity"/>
    <property type="evidence" value="ECO:0007669"/>
    <property type="project" value="UniProtKB-EC"/>
</dbReference>
<dbReference type="GO" id="GO:0008237">
    <property type="term" value="F:metallopeptidase activity"/>
    <property type="evidence" value="ECO:0007669"/>
    <property type="project" value="UniProtKB-KW"/>
</dbReference>
<keyword evidence="2" id="KW-0645">Protease</keyword>
<gene>
    <name evidence="9" type="ORF">IAC18_05570</name>
</gene>
<comment type="catalytic activity">
    <reaction evidence="1">
        <text>D-alanyl-D-alanine + H2O = 2 D-alanine</text>
        <dbReference type="Rhea" id="RHEA:20661"/>
        <dbReference type="ChEBI" id="CHEBI:15377"/>
        <dbReference type="ChEBI" id="CHEBI:57416"/>
        <dbReference type="ChEBI" id="CHEBI:57822"/>
        <dbReference type="EC" id="3.4.13.22"/>
    </reaction>
</comment>